<accession>A0AAV4THE8</accession>
<organism evidence="1 2">
    <name type="scientific">Caerostris extrusa</name>
    <name type="common">Bark spider</name>
    <name type="synonym">Caerostris bankana</name>
    <dbReference type="NCBI Taxonomy" id="172846"/>
    <lineage>
        <taxon>Eukaryota</taxon>
        <taxon>Metazoa</taxon>
        <taxon>Ecdysozoa</taxon>
        <taxon>Arthropoda</taxon>
        <taxon>Chelicerata</taxon>
        <taxon>Arachnida</taxon>
        <taxon>Araneae</taxon>
        <taxon>Araneomorphae</taxon>
        <taxon>Entelegynae</taxon>
        <taxon>Araneoidea</taxon>
        <taxon>Araneidae</taxon>
        <taxon>Caerostris</taxon>
    </lineage>
</organism>
<proteinExistence type="predicted"/>
<name>A0AAV4THE8_CAEEX</name>
<dbReference type="EMBL" id="BPLR01011283">
    <property type="protein sequence ID" value="GIY45544.1"/>
    <property type="molecule type" value="Genomic_DNA"/>
</dbReference>
<sequence length="108" mass="12618">MQHDVEKPVIYQPCMMSTMDMDSNRREPGQLNSMDRDRSTLKLSLTTPSCIVNGRRKDISFSIHCRAHVLHNREYLPHTRIGILAKFSAFRWVIVINFILAKRDNAFQ</sequence>
<keyword evidence="2" id="KW-1185">Reference proteome</keyword>
<dbReference type="Proteomes" id="UP001054945">
    <property type="component" value="Unassembled WGS sequence"/>
</dbReference>
<comment type="caution">
    <text evidence="1">The sequence shown here is derived from an EMBL/GenBank/DDBJ whole genome shotgun (WGS) entry which is preliminary data.</text>
</comment>
<dbReference type="AlphaFoldDB" id="A0AAV4THE8"/>
<evidence type="ECO:0000313" key="2">
    <source>
        <dbReference type="Proteomes" id="UP001054945"/>
    </source>
</evidence>
<gene>
    <name evidence="1" type="ORF">CEXT_207851</name>
</gene>
<evidence type="ECO:0000313" key="1">
    <source>
        <dbReference type="EMBL" id="GIY45544.1"/>
    </source>
</evidence>
<reference evidence="1 2" key="1">
    <citation type="submission" date="2021-06" db="EMBL/GenBank/DDBJ databases">
        <title>Caerostris extrusa draft genome.</title>
        <authorList>
            <person name="Kono N."/>
            <person name="Arakawa K."/>
        </authorList>
    </citation>
    <scope>NUCLEOTIDE SEQUENCE [LARGE SCALE GENOMIC DNA]</scope>
</reference>
<protein>
    <submittedName>
        <fullName evidence="1">Uncharacterized protein</fullName>
    </submittedName>
</protein>